<proteinExistence type="inferred from homology"/>
<evidence type="ECO:0000256" key="3">
    <source>
        <dbReference type="ARBA" id="ARBA00023186"/>
    </source>
</evidence>
<dbReference type="GO" id="GO:0043461">
    <property type="term" value="P:proton-transporting ATP synthase complex assembly"/>
    <property type="evidence" value="ECO:0007669"/>
    <property type="project" value="InterPro"/>
</dbReference>
<dbReference type="InterPro" id="IPR042272">
    <property type="entry name" value="ATP12_ATP_synth-F1-assembly_N"/>
</dbReference>
<evidence type="ECO:0000313" key="5">
    <source>
        <dbReference type="Proteomes" id="UP000006765"/>
    </source>
</evidence>
<dbReference type="Proteomes" id="UP000006765">
    <property type="component" value="Unassembled WGS sequence"/>
</dbReference>
<dbReference type="InterPro" id="IPR011419">
    <property type="entry name" value="ATP12_ATP_synth-F1-assembly"/>
</dbReference>
<dbReference type="eggNOG" id="COG5387">
    <property type="taxonomic scope" value="Bacteria"/>
</dbReference>
<evidence type="ECO:0008006" key="6">
    <source>
        <dbReference type="Google" id="ProtNLM"/>
    </source>
</evidence>
<accession>K2H9X0</accession>
<gene>
    <name evidence="4" type="ORF">OCGS_2465</name>
</gene>
<evidence type="ECO:0000313" key="4">
    <source>
        <dbReference type="EMBL" id="EKE43427.1"/>
    </source>
</evidence>
<organism evidence="4 5">
    <name type="scientific">Oceaniovalibus guishaninsula JLT2003</name>
    <dbReference type="NCBI Taxonomy" id="1231392"/>
    <lineage>
        <taxon>Bacteria</taxon>
        <taxon>Pseudomonadati</taxon>
        <taxon>Pseudomonadota</taxon>
        <taxon>Alphaproteobacteria</taxon>
        <taxon>Rhodobacterales</taxon>
        <taxon>Roseobacteraceae</taxon>
        <taxon>Oceaniovalibus</taxon>
    </lineage>
</organism>
<comment type="caution">
    <text evidence="4">The sequence shown here is derived from an EMBL/GenBank/DDBJ whole genome shotgun (WGS) entry which is preliminary data.</text>
</comment>
<comment type="similarity">
    <text evidence="1">Belongs to the ATP12 family.</text>
</comment>
<dbReference type="Gene3D" id="3.30.2180.10">
    <property type="entry name" value="ATP12-like"/>
    <property type="match status" value="1"/>
</dbReference>
<dbReference type="RefSeq" id="WP_007427617.1">
    <property type="nucleotide sequence ID" value="NZ_AMGO01000054.1"/>
</dbReference>
<dbReference type="PANTHER" id="PTHR21013:SF10">
    <property type="entry name" value="ATP SYNTHASE MITOCHONDRIAL F1 COMPLEX ASSEMBLY FACTOR 2"/>
    <property type="match status" value="1"/>
</dbReference>
<dbReference type="STRING" id="1231392.OCGS_2465"/>
<protein>
    <recommendedName>
        <fullName evidence="6">ATPase</fullName>
    </recommendedName>
</protein>
<dbReference type="PATRIC" id="fig|1231392.3.peg.2479"/>
<keyword evidence="2" id="KW-0809">Transit peptide</keyword>
<dbReference type="Pfam" id="PF07542">
    <property type="entry name" value="ATP12"/>
    <property type="match status" value="1"/>
</dbReference>
<keyword evidence="3" id="KW-0143">Chaperone</keyword>
<dbReference type="Gene3D" id="1.10.3580.10">
    <property type="entry name" value="ATP12 ATPase"/>
    <property type="match status" value="1"/>
</dbReference>
<dbReference type="OrthoDB" id="9797825at2"/>
<sequence>MTEWAPKRFWTAARIVRTEDGHAVFLDDRPLRTPAGAPLALPADTLARMVAEEWDAQTERVDPLTMPATRSANSAIDKVTPQRAAVVAALLEYGATDLLCYRADGPPTLVARQAAAWDPLLDWAAATFGARLRTTVGVMPVAQDAADIARLSPPVEAMDPFALAGFYDLVSLTGSLVLALAVSARHLDPETAWDASRIDETWQSEQWGVDDEAARQVAIRRQAFMDAARFHYAAS</sequence>
<name>K2H9X0_9RHOB</name>
<dbReference type="InterPro" id="IPR023335">
    <property type="entry name" value="ATP12_ortho_dom_sf"/>
</dbReference>
<dbReference type="EMBL" id="AMGO01000054">
    <property type="protein sequence ID" value="EKE43427.1"/>
    <property type="molecule type" value="Genomic_DNA"/>
</dbReference>
<keyword evidence="5" id="KW-1185">Reference proteome</keyword>
<reference evidence="4 5" key="1">
    <citation type="journal article" date="2012" name="J. Bacteriol.">
        <title>Draft Genome Sequence of Oceaniovalibus guishaninsula JLT2003T.</title>
        <authorList>
            <person name="Tang K."/>
            <person name="Liu K."/>
            <person name="Jiao N."/>
        </authorList>
    </citation>
    <scope>NUCLEOTIDE SEQUENCE [LARGE SCALE GENOMIC DNA]</scope>
    <source>
        <strain evidence="4 5">JLT2003</strain>
    </source>
</reference>
<dbReference type="AlphaFoldDB" id="K2H9X0"/>
<dbReference type="SUPFAM" id="SSF160909">
    <property type="entry name" value="ATP12-like"/>
    <property type="match status" value="1"/>
</dbReference>
<evidence type="ECO:0000256" key="1">
    <source>
        <dbReference type="ARBA" id="ARBA00008231"/>
    </source>
</evidence>
<evidence type="ECO:0000256" key="2">
    <source>
        <dbReference type="ARBA" id="ARBA00022946"/>
    </source>
</evidence>
<dbReference type="PANTHER" id="PTHR21013">
    <property type="entry name" value="ATP SYNTHASE MITOCHONDRIAL F1 COMPLEX ASSEMBLY FACTOR 2/ATP12 PROTEIN, MITOCHONDRIAL PRECURSOR"/>
    <property type="match status" value="1"/>
</dbReference>